<dbReference type="InterPro" id="IPR015500">
    <property type="entry name" value="Peptidase_S8_subtilisin-rel"/>
</dbReference>
<dbReference type="InterPro" id="IPR000209">
    <property type="entry name" value="Peptidase_S8/S53_dom"/>
</dbReference>
<feature type="signal peptide" evidence="7">
    <location>
        <begin position="1"/>
        <end position="20"/>
    </location>
</feature>
<dbReference type="CDD" id="cd04077">
    <property type="entry name" value="Peptidases_S8_PCSK9_ProteinaseK_like"/>
    <property type="match status" value="1"/>
</dbReference>
<evidence type="ECO:0000259" key="8">
    <source>
        <dbReference type="Pfam" id="PF00082"/>
    </source>
</evidence>
<dbReference type="Proteomes" id="UP000265926">
    <property type="component" value="Unassembled WGS sequence"/>
</dbReference>
<dbReference type="SUPFAM" id="SSF54897">
    <property type="entry name" value="Protease propeptides/inhibitors"/>
    <property type="match status" value="1"/>
</dbReference>
<dbReference type="InterPro" id="IPR036852">
    <property type="entry name" value="Peptidase_S8/S53_dom_sf"/>
</dbReference>
<protein>
    <submittedName>
        <fullName evidence="10">S8 family peptidase</fullName>
    </submittedName>
</protein>
<keyword evidence="3 5" id="KW-0378">Hydrolase</keyword>
<keyword evidence="4 5" id="KW-0720">Serine protease</keyword>
<evidence type="ECO:0000256" key="2">
    <source>
        <dbReference type="ARBA" id="ARBA00022670"/>
    </source>
</evidence>
<dbReference type="InterPro" id="IPR023827">
    <property type="entry name" value="Peptidase_S8_Asp-AS"/>
</dbReference>
<dbReference type="InterPro" id="IPR034193">
    <property type="entry name" value="PCSK9_ProteinaseK-like"/>
</dbReference>
<dbReference type="Gene3D" id="3.30.70.80">
    <property type="entry name" value="Peptidase S8 propeptide/proteinase inhibitor I9"/>
    <property type="match status" value="1"/>
</dbReference>
<dbReference type="SUPFAM" id="SSF52743">
    <property type="entry name" value="Subtilisin-like"/>
    <property type="match status" value="1"/>
</dbReference>
<evidence type="ECO:0000256" key="5">
    <source>
        <dbReference type="PROSITE-ProRule" id="PRU01240"/>
    </source>
</evidence>
<dbReference type="InterPro" id="IPR037045">
    <property type="entry name" value="S8pro/Inhibitor_I9_sf"/>
</dbReference>
<comment type="caution">
    <text evidence="10">The sequence shown here is derived from an EMBL/GenBank/DDBJ whole genome shotgun (WGS) entry which is preliminary data.</text>
</comment>
<accession>A0A399SY29</accession>
<sequence length="399" mass="41574">MKKTLFKLFALALVLTLANACNDALVPDGVEESIELKSANSALKSYIVVLQDADLNLELTKLKGYEKKQLAVRSASEKIIQRTGVSGAEITFTYGTAVKGFAVKMAPGQLKKLESDPSVKYINEDQVITLVQPYVKTKVKPAPQPTAEVTPWGIARVNGGVTYTGNNKIWIIDTGIDLDHPDLNVDLVNGWNFVANTQVADDDNGHGSHCAGTAAAIDNSEGVIGVAAGATVVPVKVLNRRGSGSYSAIIAGVDWVADHAAIGDVANMSLGGGYDATLNSAVETAAALGIKFSLAAGNESTDANTKSPASANGANIYTISASDVNDNWAYFSNYGNPPVDFCEPGYSIYSTYKGGGYTTMSGTSMAAPHAAGILLLGNIKPDGTVNGDPDGNPDTIGVH</sequence>
<feature type="active site" description="Charge relay system" evidence="5">
    <location>
        <position position="206"/>
    </location>
</feature>
<evidence type="ECO:0000313" key="10">
    <source>
        <dbReference type="EMBL" id="RIJ47051.1"/>
    </source>
</evidence>
<dbReference type="EMBL" id="QWGR01000010">
    <property type="protein sequence ID" value="RIJ47051.1"/>
    <property type="molecule type" value="Genomic_DNA"/>
</dbReference>
<keyword evidence="2 5" id="KW-0645">Protease</keyword>
<dbReference type="AlphaFoldDB" id="A0A399SY29"/>
<dbReference type="Pfam" id="PF00082">
    <property type="entry name" value="Peptidase_S8"/>
    <property type="match status" value="1"/>
</dbReference>
<dbReference type="PROSITE" id="PS00138">
    <property type="entry name" value="SUBTILASE_SER"/>
    <property type="match status" value="1"/>
</dbReference>
<feature type="domain" description="Inhibitor I9" evidence="9">
    <location>
        <begin position="45"/>
        <end position="130"/>
    </location>
</feature>
<feature type="chain" id="PRO_5017382061" evidence="7">
    <location>
        <begin position="21"/>
        <end position="399"/>
    </location>
</feature>
<name>A0A399SY29_9BACT</name>
<dbReference type="InterPro" id="IPR022398">
    <property type="entry name" value="Peptidase_S8_His-AS"/>
</dbReference>
<evidence type="ECO:0000313" key="11">
    <source>
        <dbReference type="Proteomes" id="UP000265926"/>
    </source>
</evidence>
<dbReference type="OrthoDB" id="1489355at2"/>
<evidence type="ECO:0000256" key="6">
    <source>
        <dbReference type="RuleBase" id="RU003355"/>
    </source>
</evidence>
<feature type="active site" description="Charge relay system" evidence="5">
    <location>
        <position position="364"/>
    </location>
</feature>
<dbReference type="Pfam" id="PF05922">
    <property type="entry name" value="Inhibitor_I9"/>
    <property type="match status" value="1"/>
</dbReference>
<dbReference type="InterPro" id="IPR010259">
    <property type="entry name" value="S8pro/Inhibitor_I9"/>
</dbReference>
<evidence type="ECO:0000259" key="9">
    <source>
        <dbReference type="Pfam" id="PF05922"/>
    </source>
</evidence>
<keyword evidence="7" id="KW-0732">Signal</keyword>
<reference evidence="10 11" key="1">
    <citation type="submission" date="2018-08" db="EMBL/GenBank/DDBJ databases">
        <title>Pallidiluteibacterium maritimus gen. nov., sp. nov., isolated from coastal sediment.</title>
        <authorList>
            <person name="Zhou L.Y."/>
        </authorList>
    </citation>
    <scope>NUCLEOTIDE SEQUENCE [LARGE SCALE GENOMIC DNA]</scope>
    <source>
        <strain evidence="10 11">XSD2</strain>
    </source>
</reference>
<dbReference type="GO" id="GO:0004252">
    <property type="term" value="F:serine-type endopeptidase activity"/>
    <property type="evidence" value="ECO:0007669"/>
    <property type="project" value="UniProtKB-UniRule"/>
</dbReference>
<dbReference type="InterPro" id="IPR023828">
    <property type="entry name" value="Peptidase_S8_Ser-AS"/>
</dbReference>
<dbReference type="PANTHER" id="PTHR43806:SF11">
    <property type="entry name" value="CEREVISIN-RELATED"/>
    <property type="match status" value="1"/>
</dbReference>
<evidence type="ECO:0000256" key="4">
    <source>
        <dbReference type="ARBA" id="ARBA00022825"/>
    </source>
</evidence>
<dbReference type="GO" id="GO:0006508">
    <property type="term" value="P:proteolysis"/>
    <property type="evidence" value="ECO:0007669"/>
    <property type="project" value="UniProtKB-KW"/>
</dbReference>
<dbReference type="GO" id="GO:0005615">
    <property type="term" value="C:extracellular space"/>
    <property type="evidence" value="ECO:0007669"/>
    <property type="project" value="TreeGrafter"/>
</dbReference>
<dbReference type="RefSeq" id="WP_119439090.1">
    <property type="nucleotide sequence ID" value="NZ_QWGR01000010.1"/>
</dbReference>
<dbReference type="PROSITE" id="PS51892">
    <property type="entry name" value="SUBTILASE"/>
    <property type="match status" value="1"/>
</dbReference>
<evidence type="ECO:0000256" key="3">
    <source>
        <dbReference type="ARBA" id="ARBA00022801"/>
    </source>
</evidence>
<keyword evidence="11" id="KW-1185">Reference proteome</keyword>
<evidence type="ECO:0000256" key="1">
    <source>
        <dbReference type="ARBA" id="ARBA00011073"/>
    </source>
</evidence>
<dbReference type="PROSITE" id="PS00136">
    <property type="entry name" value="SUBTILASE_ASP"/>
    <property type="match status" value="1"/>
</dbReference>
<dbReference type="PRINTS" id="PR00723">
    <property type="entry name" value="SUBTILISIN"/>
</dbReference>
<dbReference type="PROSITE" id="PS00137">
    <property type="entry name" value="SUBTILASE_HIS"/>
    <property type="match status" value="1"/>
</dbReference>
<feature type="active site" description="Charge relay system" evidence="5">
    <location>
        <position position="173"/>
    </location>
</feature>
<dbReference type="PANTHER" id="PTHR43806">
    <property type="entry name" value="PEPTIDASE S8"/>
    <property type="match status" value="1"/>
</dbReference>
<feature type="domain" description="Peptidase S8/S53" evidence="8">
    <location>
        <begin position="168"/>
        <end position="375"/>
    </location>
</feature>
<dbReference type="InterPro" id="IPR050131">
    <property type="entry name" value="Peptidase_S8_subtilisin-like"/>
</dbReference>
<dbReference type="Gene3D" id="3.40.50.200">
    <property type="entry name" value="Peptidase S8/S53 domain"/>
    <property type="match status" value="1"/>
</dbReference>
<organism evidence="10 11">
    <name type="scientific">Maribellus luteus</name>
    <dbReference type="NCBI Taxonomy" id="2305463"/>
    <lineage>
        <taxon>Bacteria</taxon>
        <taxon>Pseudomonadati</taxon>
        <taxon>Bacteroidota</taxon>
        <taxon>Bacteroidia</taxon>
        <taxon>Marinilabiliales</taxon>
        <taxon>Prolixibacteraceae</taxon>
        <taxon>Maribellus</taxon>
    </lineage>
</organism>
<evidence type="ECO:0000256" key="7">
    <source>
        <dbReference type="SAM" id="SignalP"/>
    </source>
</evidence>
<gene>
    <name evidence="10" type="ORF">D1614_16590</name>
</gene>
<proteinExistence type="inferred from homology"/>
<comment type="similarity">
    <text evidence="1 5 6">Belongs to the peptidase S8 family.</text>
</comment>